<keyword evidence="7" id="KW-0812">Transmembrane</keyword>
<dbReference type="InterPro" id="IPR003594">
    <property type="entry name" value="HATPase_dom"/>
</dbReference>
<dbReference type="CDD" id="cd18774">
    <property type="entry name" value="PDC2_HK_sensor"/>
    <property type="match status" value="1"/>
</dbReference>
<keyword evidence="10" id="KW-1185">Reference proteome</keyword>
<comment type="subcellular location">
    <subcellularLocation>
        <location evidence="1">Cell membrane</location>
        <topology evidence="1">Multi-pass membrane protein</topology>
    </subcellularLocation>
</comment>
<dbReference type="RefSeq" id="WP_113034355.1">
    <property type="nucleotide sequence ID" value="NZ_QMFB01000020.1"/>
</dbReference>
<dbReference type="AlphaFoldDB" id="A0A329M9L6"/>
<evidence type="ECO:0000256" key="4">
    <source>
        <dbReference type="ARBA" id="ARBA00022679"/>
    </source>
</evidence>
<dbReference type="InterPro" id="IPR010559">
    <property type="entry name" value="Sig_transdc_His_kin_internal"/>
</dbReference>
<keyword evidence="2" id="KW-1003">Cell membrane</keyword>
<dbReference type="OrthoDB" id="138378at2"/>
<protein>
    <recommendedName>
        <fullName evidence="8">HAMP domain-containing protein</fullName>
    </recommendedName>
</protein>
<keyword evidence="3" id="KW-0597">Phosphoprotein</keyword>
<evidence type="ECO:0000313" key="9">
    <source>
        <dbReference type="EMBL" id="RAV16695.1"/>
    </source>
</evidence>
<dbReference type="Gene3D" id="6.10.340.10">
    <property type="match status" value="1"/>
</dbReference>
<dbReference type="PANTHER" id="PTHR34220:SF7">
    <property type="entry name" value="SENSOR HISTIDINE KINASE YPDA"/>
    <property type="match status" value="1"/>
</dbReference>
<gene>
    <name evidence="9" type="ORF">DQG23_28055</name>
</gene>
<dbReference type="Pfam" id="PF02518">
    <property type="entry name" value="HATPase_c"/>
    <property type="match status" value="1"/>
</dbReference>
<dbReference type="InterPro" id="IPR050640">
    <property type="entry name" value="Bact_2-comp_sensor_kinase"/>
</dbReference>
<evidence type="ECO:0000313" key="10">
    <source>
        <dbReference type="Proteomes" id="UP000250369"/>
    </source>
</evidence>
<keyword evidence="6 7" id="KW-0472">Membrane</keyword>
<organism evidence="9 10">
    <name type="scientific">Paenibacillus contaminans</name>
    <dbReference type="NCBI Taxonomy" id="450362"/>
    <lineage>
        <taxon>Bacteria</taxon>
        <taxon>Bacillati</taxon>
        <taxon>Bacillota</taxon>
        <taxon>Bacilli</taxon>
        <taxon>Bacillales</taxon>
        <taxon>Paenibacillaceae</taxon>
        <taxon>Paenibacillus</taxon>
    </lineage>
</organism>
<feature type="transmembrane region" description="Helical" evidence="7">
    <location>
        <begin position="15"/>
        <end position="36"/>
    </location>
</feature>
<keyword evidence="5" id="KW-0418">Kinase</keyword>
<evidence type="ECO:0000259" key="8">
    <source>
        <dbReference type="PROSITE" id="PS50885"/>
    </source>
</evidence>
<proteinExistence type="predicted"/>
<evidence type="ECO:0000256" key="2">
    <source>
        <dbReference type="ARBA" id="ARBA00022475"/>
    </source>
</evidence>
<evidence type="ECO:0000256" key="7">
    <source>
        <dbReference type="SAM" id="Phobius"/>
    </source>
</evidence>
<dbReference type="GO" id="GO:0005886">
    <property type="term" value="C:plasma membrane"/>
    <property type="evidence" value="ECO:0007669"/>
    <property type="project" value="UniProtKB-SubCell"/>
</dbReference>
<keyword evidence="4" id="KW-0808">Transferase</keyword>
<dbReference type="Proteomes" id="UP000250369">
    <property type="component" value="Unassembled WGS sequence"/>
</dbReference>
<feature type="domain" description="HAMP" evidence="8">
    <location>
        <begin position="319"/>
        <end position="371"/>
    </location>
</feature>
<evidence type="ECO:0000256" key="6">
    <source>
        <dbReference type="ARBA" id="ARBA00023136"/>
    </source>
</evidence>
<accession>A0A329M9L6</accession>
<dbReference type="Gene3D" id="3.30.450.20">
    <property type="entry name" value="PAS domain"/>
    <property type="match status" value="1"/>
</dbReference>
<dbReference type="PROSITE" id="PS50885">
    <property type="entry name" value="HAMP"/>
    <property type="match status" value="1"/>
</dbReference>
<feature type="transmembrane region" description="Helical" evidence="7">
    <location>
        <begin position="299"/>
        <end position="322"/>
    </location>
</feature>
<dbReference type="GO" id="GO:0000155">
    <property type="term" value="F:phosphorelay sensor kinase activity"/>
    <property type="evidence" value="ECO:0007669"/>
    <property type="project" value="InterPro"/>
</dbReference>
<evidence type="ECO:0000256" key="1">
    <source>
        <dbReference type="ARBA" id="ARBA00004651"/>
    </source>
</evidence>
<dbReference type="Pfam" id="PF06580">
    <property type="entry name" value="His_kinase"/>
    <property type="match status" value="1"/>
</dbReference>
<evidence type="ECO:0000256" key="3">
    <source>
        <dbReference type="ARBA" id="ARBA00022553"/>
    </source>
</evidence>
<dbReference type="EMBL" id="QMFB01000020">
    <property type="protein sequence ID" value="RAV16695.1"/>
    <property type="molecule type" value="Genomic_DNA"/>
</dbReference>
<keyword evidence="7" id="KW-1133">Transmembrane helix</keyword>
<dbReference type="SMART" id="SM00387">
    <property type="entry name" value="HATPase_c"/>
    <property type="match status" value="1"/>
</dbReference>
<dbReference type="PANTHER" id="PTHR34220">
    <property type="entry name" value="SENSOR HISTIDINE KINASE YPDA"/>
    <property type="match status" value="1"/>
</dbReference>
<reference evidence="9 10" key="1">
    <citation type="journal article" date="2009" name="Int. J. Syst. Evol. Microbiol.">
        <title>Paenibacillus contaminans sp. nov., isolated from a contaminated laboratory plate.</title>
        <authorList>
            <person name="Chou J.H."/>
            <person name="Lee J.H."/>
            <person name="Lin M.C."/>
            <person name="Chang P.S."/>
            <person name="Arun A.B."/>
            <person name="Young C.C."/>
            <person name="Chen W.M."/>
        </authorList>
    </citation>
    <scope>NUCLEOTIDE SEQUENCE [LARGE SCALE GENOMIC DNA]</scope>
    <source>
        <strain evidence="9 10">CKOBP-6</strain>
    </source>
</reference>
<dbReference type="InterPro" id="IPR036890">
    <property type="entry name" value="HATPase_C_sf"/>
</dbReference>
<comment type="caution">
    <text evidence="9">The sequence shown here is derived from an EMBL/GenBank/DDBJ whole genome shotgun (WGS) entry which is preliminary data.</text>
</comment>
<dbReference type="InterPro" id="IPR003660">
    <property type="entry name" value="HAMP_dom"/>
</dbReference>
<dbReference type="SUPFAM" id="SSF55874">
    <property type="entry name" value="ATPase domain of HSP90 chaperone/DNA topoisomerase II/histidine kinase"/>
    <property type="match status" value="1"/>
</dbReference>
<name>A0A329M9L6_9BACL</name>
<evidence type="ECO:0000256" key="5">
    <source>
        <dbReference type="ARBA" id="ARBA00022777"/>
    </source>
</evidence>
<dbReference type="Gene3D" id="3.30.565.10">
    <property type="entry name" value="Histidine kinase-like ATPase, C-terminal domain"/>
    <property type="match status" value="1"/>
</dbReference>
<sequence length="602" mass="68923">MLRNLFTNRSIKRSMIVFVAVIVLIPMVTTGIYFYAVVSSILSNQVLNKLNDFTNETNKLIHSQFESTSNLFFNLINNKDITENISHLNKDSVQPANQLLIRDTLQKGVQHNLFFNYAWESGLINSIFIFNADEKNYFYLRYDSLKLINTENYSELVRKYRNQNSRFEIIPPTAVNPTIFYIRNFYDENASLKGTIVLDINESIISKTYEGINQYKGSQGMIFNNDGIVVSATDKTMLGKKAPDVMLTKKMTGAGKQIKIDNQKFWIAAKEIKGYDLTSLIVVPEKSVFLDLNKSIRNYLYMIALLVIIFVVIGILYSSHVIRHIKDLIEKMEKVQQGNYNARMGGYKEIELIRLSNIFNKMINRIDYLFNEVYNNQLLIKEAELKSLQAQINPHFLFNVLLSIGWNAKMSKNDTIYKMVSSLSELLQASIYTDSNQTTTIREEMKYVEFYLYLQKERFGDKFTIQVDIDQSVMDYSLPKLCIQPIVENAIVHGLENKLTQGNLFISAYEKCGMLAIEIADDGVGFDTAALDLEGNHKAASKTYDKNHTHIGLVNVNKRMKFMYGDKYEIAVHSEQGKGTTVSIRIPAYKGGSQIVSGHDCR</sequence>